<dbReference type="EMBL" id="FQWV01000004">
    <property type="protein sequence ID" value="SHH12280.1"/>
    <property type="molecule type" value="Genomic_DNA"/>
</dbReference>
<keyword evidence="2" id="KW-1185">Reference proteome</keyword>
<protein>
    <submittedName>
        <fullName evidence="1">Uncharacterized protein</fullName>
    </submittedName>
</protein>
<dbReference type="Proteomes" id="UP000184357">
    <property type="component" value="Unassembled WGS sequence"/>
</dbReference>
<evidence type="ECO:0000313" key="1">
    <source>
        <dbReference type="EMBL" id="SHH12280.1"/>
    </source>
</evidence>
<reference evidence="1 2" key="1">
    <citation type="submission" date="2016-11" db="EMBL/GenBank/DDBJ databases">
        <authorList>
            <person name="Jaros S."/>
            <person name="Januszkiewicz K."/>
            <person name="Wedrychowicz H."/>
        </authorList>
    </citation>
    <scope>NUCLEOTIDE SEQUENCE [LARGE SCALE GENOMIC DNA]</scope>
    <source>
        <strain evidence="1 2">DSM 9297</strain>
    </source>
</reference>
<dbReference type="STRING" id="43928.SAMN05443636_1861"/>
<gene>
    <name evidence="1" type="ORF">SAMN05443636_1861</name>
</gene>
<accession>A0A1M5QEK3</accession>
<proteinExistence type="predicted"/>
<dbReference type="AlphaFoldDB" id="A0A1M5QEK3"/>
<organism evidence="1 2">
    <name type="scientific">Halobaculum gomorrense</name>
    <dbReference type="NCBI Taxonomy" id="43928"/>
    <lineage>
        <taxon>Archaea</taxon>
        <taxon>Methanobacteriati</taxon>
        <taxon>Methanobacteriota</taxon>
        <taxon>Stenosarchaea group</taxon>
        <taxon>Halobacteria</taxon>
        <taxon>Halobacteriales</taxon>
        <taxon>Haloferacaceae</taxon>
        <taxon>Halobaculum</taxon>
    </lineage>
</organism>
<sequence>MTYIHPKIRRASEYDLEKFYLSTLIFMCIQVRLSSVEMYQNDTEFAALLNSCGSIEVGQ</sequence>
<name>A0A1M5QEK3_9EURY</name>
<evidence type="ECO:0000313" key="2">
    <source>
        <dbReference type="Proteomes" id="UP000184357"/>
    </source>
</evidence>